<dbReference type="Gene3D" id="1.50.10.10">
    <property type="match status" value="1"/>
</dbReference>
<dbReference type="Pfam" id="PF17389">
    <property type="entry name" value="Bac_rhamnosid6H"/>
    <property type="match status" value="1"/>
</dbReference>
<accession>A0A7K1SHE5</accession>
<dbReference type="Gene3D" id="2.60.120.260">
    <property type="entry name" value="Galactose-binding domain-like"/>
    <property type="match status" value="2"/>
</dbReference>
<protein>
    <submittedName>
        <fullName evidence="5">Bacterial alpha-L-rhamnosidase</fullName>
    </submittedName>
</protein>
<dbReference type="PANTHER" id="PTHR34987">
    <property type="entry name" value="C, PUTATIVE (AFU_ORTHOLOGUE AFUA_3G02880)-RELATED"/>
    <property type="match status" value="1"/>
</dbReference>
<gene>
    <name evidence="5" type="ORF">GO755_24295</name>
</gene>
<dbReference type="InterPro" id="IPR035396">
    <property type="entry name" value="Bac_rhamnosid6H"/>
</dbReference>
<evidence type="ECO:0000256" key="1">
    <source>
        <dbReference type="SAM" id="SignalP"/>
    </source>
</evidence>
<evidence type="ECO:0000259" key="4">
    <source>
        <dbReference type="Pfam" id="PF17390"/>
    </source>
</evidence>
<dbReference type="InterPro" id="IPR013737">
    <property type="entry name" value="Bac_rhamnosid_N"/>
</dbReference>
<feature type="signal peptide" evidence="1">
    <location>
        <begin position="1"/>
        <end position="20"/>
    </location>
</feature>
<dbReference type="GO" id="GO:0005975">
    <property type="term" value="P:carbohydrate metabolic process"/>
    <property type="evidence" value="ECO:0007669"/>
    <property type="project" value="InterPro"/>
</dbReference>
<evidence type="ECO:0000259" key="3">
    <source>
        <dbReference type="Pfam" id="PF17389"/>
    </source>
</evidence>
<dbReference type="InterPro" id="IPR008979">
    <property type="entry name" value="Galactose-bd-like_sf"/>
</dbReference>
<sequence>MQNITFHLFITLFLNLTAVAQQPDPTAPDHWDASWIGPCNTSLKRYGVFMFRKEFSLASKPKSFVVHLSADNRYQLFVNGKSVILGPQRSDPAHWRYETIDLGPFLRNGKNVLAAWVWNQGEQVAWAQLSHQTGLLIQGHSTAEAIVNTNHNWRVMENMAYTPLSNINHIVGPFDQVFAQRYPWNWEQPTFADDQWLSACETERPIPFASSEKAPRKLMPRNIPLLEERQQRFARIRRAEGITANTAFLTGNGPINIPAGSTVTLLIDQDSLTTAYPELLVSGGRGAKITATYAEALVDTKTGQKGNRNDITNKRIRGDYDVFLLDGETKRLYRPLWYRTFRYVELTIENHQDPLIIHDYSSRFTAYSFIEKASFASSDSTLATMWEVGWRTARLCANETYMDCPYYEQLQYIGDTRIQALISLYVSGDDRLMRNAIQQFADSQIPEGLTSSRFPSNMHQVIPPFSLFWITMIHDYWMHRRDDAFVKSYLNQIRDVLKFHEKYVNKQGMLDKMPYWNFVDWPNEWPWKGQEELSGIPAGALEGNSSILTLQYVLALRQAAALLMAYGEKSDATHYGQLADKLSQSTYQLCWDSSRKMLADTPARTEFSQHVNVLGVLADAIPKEQQAALLQRILVDTTIVQCTIYYRFYLNQAFLKAGLGSQYIPMLTPWRQMLSLGLTTFAERPEPTRSDCHAWSASPVYDFLATVCGIKPASPGFSSVRITPQLGPLAWASGNVPHPLGLIQVKFSQKAGVLTADIKLPSTLTGELVWNNKIVKLHGGSQHLVVGEHVR</sequence>
<evidence type="ECO:0000313" key="6">
    <source>
        <dbReference type="Proteomes" id="UP000436006"/>
    </source>
</evidence>
<dbReference type="InterPro" id="IPR035398">
    <property type="entry name" value="Bac_rhamnosid_C"/>
</dbReference>
<keyword evidence="6" id="KW-1185">Reference proteome</keyword>
<dbReference type="Pfam" id="PF08531">
    <property type="entry name" value="Bac_rhamnosid_N"/>
    <property type="match status" value="1"/>
</dbReference>
<evidence type="ECO:0000259" key="2">
    <source>
        <dbReference type="Pfam" id="PF08531"/>
    </source>
</evidence>
<dbReference type="Proteomes" id="UP000436006">
    <property type="component" value="Unassembled WGS sequence"/>
</dbReference>
<dbReference type="PANTHER" id="PTHR34987:SF2">
    <property type="entry name" value="B, PUTATIVE (AFU_ORTHOLOGUE AFUA_7G05040)-RELATED"/>
    <property type="match status" value="1"/>
</dbReference>
<reference evidence="5 6" key="1">
    <citation type="submission" date="2019-12" db="EMBL/GenBank/DDBJ databases">
        <title>Spirosoma sp. HMF4905 genome sequencing and assembly.</title>
        <authorList>
            <person name="Kang H."/>
            <person name="Cha I."/>
            <person name="Kim H."/>
            <person name="Joh K."/>
        </authorList>
    </citation>
    <scope>NUCLEOTIDE SEQUENCE [LARGE SCALE GENOMIC DNA]</scope>
    <source>
        <strain evidence="5 6">HMF4905</strain>
    </source>
</reference>
<evidence type="ECO:0000313" key="5">
    <source>
        <dbReference type="EMBL" id="MVM33183.1"/>
    </source>
</evidence>
<keyword evidence="1" id="KW-0732">Signal</keyword>
<proteinExistence type="predicted"/>
<feature type="domain" description="Bacterial alpha-L-rhamnosidase N-terminal" evidence="2">
    <location>
        <begin position="61"/>
        <end position="206"/>
    </location>
</feature>
<name>A0A7K1SHE5_9BACT</name>
<comment type="caution">
    <text evidence="5">The sequence shown here is derived from an EMBL/GenBank/DDBJ whole genome shotgun (WGS) entry which is preliminary data.</text>
</comment>
<dbReference type="EMBL" id="WPIN01000010">
    <property type="protein sequence ID" value="MVM33183.1"/>
    <property type="molecule type" value="Genomic_DNA"/>
</dbReference>
<dbReference type="SUPFAM" id="SSF49785">
    <property type="entry name" value="Galactose-binding domain-like"/>
    <property type="match status" value="1"/>
</dbReference>
<dbReference type="Gene3D" id="2.60.420.10">
    <property type="entry name" value="Maltose phosphorylase, domain 3"/>
    <property type="match status" value="1"/>
</dbReference>
<dbReference type="Pfam" id="PF17390">
    <property type="entry name" value="Bac_rhamnosid_C"/>
    <property type="match status" value="1"/>
</dbReference>
<dbReference type="InterPro" id="IPR012341">
    <property type="entry name" value="6hp_glycosidase-like_sf"/>
</dbReference>
<feature type="domain" description="Alpha-L-rhamnosidase six-hairpin glycosidase" evidence="3">
    <location>
        <begin position="372"/>
        <end position="700"/>
    </location>
</feature>
<dbReference type="AlphaFoldDB" id="A0A7K1SHE5"/>
<organism evidence="5 6">
    <name type="scientific">Spirosoma arboris</name>
    <dbReference type="NCBI Taxonomy" id="2682092"/>
    <lineage>
        <taxon>Bacteria</taxon>
        <taxon>Pseudomonadati</taxon>
        <taxon>Bacteroidota</taxon>
        <taxon>Cytophagia</taxon>
        <taxon>Cytophagales</taxon>
        <taxon>Cytophagaceae</taxon>
        <taxon>Spirosoma</taxon>
    </lineage>
</organism>
<dbReference type="RefSeq" id="WP_157587904.1">
    <property type="nucleotide sequence ID" value="NZ_WPIN01000010.1"/>
</dbReference>
<feature type="domain" description="Alpha-L-rhamnosidase C-terminal" evidence="4">
    <location>
        <begin position="709"/>
        <end position="769"/>
    </location>
</feature>
<dbReference type="SUPFAM" id="SSF48208">
    <property type="entry name" value="Six-hairpin glycosidases"/>
    <property type="match status" value="1"/>
</dbReference>
<dbReference type="InterPro" id="IPR008928">
    <property type="entry name" value="6-hairpin_glycosidase_sf"/>
</dbReference>
<feature type="chain" id="PRO_5029461233" evidence="1">
    <location>
        <begin position="21"/>
        <end position="791"/>
    </location>
</feature>